<dbReference type="Pfam" id="PF13636">
    <property type="entry name" value="Methyltranf_PUA"/>
    <property type="match status" value="1"/>
</dbReference>
<dbReference type="InterPro" id="IPR031341">
    <property type="entry name" value="Methyltr_RsmF_N"/>
</dbReference>
<keyword evidence="2 8" id="KW-0963">Cytoplasm</keyword>
<dbReference type="Gene3D" id="3.40.50.150">
    <property type="entry name" value="Vaccinia Virus protein VP39"/>
    <property type="match status" value="1"/>
</dbReference>
<evidence type="ECO:0000256" key="9">
    <source>
        <dbReference type="PROSITE-ProRule" id="PRU01023"/>
    </source>
</evidence>
<evidence type="ECO:0000256" key="7">
    <source>
        <dbReference type="ARBA" id="ARBA00022884"/>
    </source>
</evidence>
<evidence type="ECO:0000256" key="8">
    <source>
        <dbReference type="HAMAP-Rule" id="MF_01579"/>
    </source>
</evidence>
<accession>A0AA50DFK2</accession>
<dbReference type="InterPro" id="IPR048457">
    <property type="entry name" value="YebU_pre-PUA_dom"/>
</dbReference>
<dbReference type="GO" id="GO:0070475">
    <property type="term" value="P:rRNA base methylation"/>
    <property type="evidence" value="ECO:0007669"/>
    <property type="project" value="TreeGrafter"/>
</dbReference>
<evidence type="ECO:0000256" key="4">
    <source>
        <dbReference type="ARBA" id="ARBA00022603"/>
    </source>
</evidence>
<dbReference type="Gene3D" id="3.10.450.720">
    <property type="match status" value="1"/>
</dbReference>
<comment type="similarity">
    <text evidence="1 8 9">Belongs to the class I-like SAM-binding methyltransferase superfamily. RsmB/NOP family.</text>
</comment>
<keyword evidence="4 8" id="KW-0489">Methyltransferase</keyword>
<dbReference type="GO" id="GO:0005737">
    <property type="term" value="C:cytoplasm"/>
    <property type="evidence" value="ECO:0007669"/>
    <property type="project" value="UniProtKB-SubCell"/>
</dbReference>
<feature type="binding site" evidence="8 9">
    <location>
        <position position="150"/>
    </location>
    <ligand>
        <name>S-adenosyl-L-methionine</name>
        <dbReference type="ChEBI" id="CHEBI:59789"/>
    </ligand>
</feature>
<comment type="catalytic activity">
    <reaction evidence="8">
        <text>cytidine(1407) in 16S rRNA + S-adenosyl-L-methionine = 5-methylcytidine(1407) in 16S rRNA + S-adenosyl-L-homocysteine + H(+)</text>
        <dbReference type="Rhea" id="RHEA:42756"/>
        <dbReference type="Rhea" id="RHEA-COMP:10223"/>
        <dbReference type="Rhea" id="RHEA-COMP:10224"/>
        <dbReference type="ChEBI" id="CHEBI:15378"/>
        <dbReference type="ChEBI" id="CHEBI:57856"/>
        <dbReference type="ChEBI" id="CHEBI:59789"/>
        <dbReference type="ChEBI" id="CHEBI:74483"/>
        <dbReference type="ChEBI" id="CHEBI:82748"/>
        <dbReference type="EC" id="2.1.1.178"/>
    </reaction>
</comment>
<dbReference type="PROSITE" id="PS51686">
    <property type="entry name" value="SAM_MT_RSMB_NOP"/>
    <property type="match status" value="1"/>
</dbReference>
<dbReference type="AlphaFoldDB" id="A0AA50DFK2"/>
<comment type="function">
    <text evidence="8">Specifically methylates the cytosine at position 1407 (m5C1407) of 16S rRNA.</text>
</comment>
<dbReference type="Pfam" id="PF17125">
    <property type="entry name" value="Methyltr_RsmF_N"/>
    <property type="match status" value="1"/>
</dbReference>
<keyword evidence="7 8" id="KW-0694">RNA-binding</keyword>
<dbReference type="InterPro" id="IPR018314">
    <property type="entry name" value="RsmB/NOL1/NOP2-like_CS"/>
</dbReference>
<organism evidence="11 12">
    <name type="scientific">Erwinia pyri</name>
    <dbReference type="NCBI Taxonomy" id="3062598"/>
    <lineage>
        <taxon>Bacteria</taxon>
        <taxon>Pseudomonadati</taxon>
        <taxon>Pseudomonadota</taxon>
        <taxon>Gammaproteobacteria</taxon>
        <taxon>Enterobacterales</taxon>
        <taxon>Erwiniaceae</taxon>
        <taxon>Erwinia</taxon>
    </lineage>
</organism>
<dbReference type="PANTHER" id="PTHR22807:SF30">
    <property type="entry name" value="28S RRNA (CYTOSINE(4447)-C(5))-METHYLTRANSFERASE-RELATED"/>
    <property type="match status" value="1"/>
</dbReference>
<dbReference type="CDD" id="cd02440">
    <property type="entry name" value="AdoMet_MTases"/>
    <property type="match status" value="1"/>
</dbReference>
<dbReference type="KEGG" id="epi:Q3V30_11630"/>
<dbReference type="PANTHER" id="PTHR22807">
    <property type="entry name" value="NOP2 YEAST -RELATED NOL1/NOP2/FMU SUN DOMAIN-CONTAINING"/>
    <property type="match status" value="1"/>
</dbReference>
<dbReference type="InterPro" id="IPR023267">
    <property type="entry name" value="RCMT"/>
</dbReference>
<name>A0AA50DFK2_9GAMM</name>
<dbReference type="NCBIfam" id="NF008898">
    <property type="entry name" value="PRK11933.1"/>
    <property type="match status" value="1"/>
</dbReference>
<dbReference type="NCBIfam" id="TIGR00446">
    <property type="entry name" value="nop2p"/>
    <property type="match status" value="1"/>
</dbReference>
<dbReference type="Pfam" id="PF01189">
    <property type="entry name" value="Methyltr_RsmB-F"/>
    <property type="match status" value="1"/>
</dbReference>
<dbReference type="SUPFAM" id="SSF53335">
    <property type="entry name" value="S-adenosyl-L-methionine-dependent methyltransferases"/>
    <property type="match status" value="1"/>
</dbReference>
<keyword evidence="12" id="KW-1185">Reference proteome</keyword>
<evidence type="ECO:0000256" key="5">
    <source>
        <dbReference type="ARBA" id="ARBA00022679"/>
    </source>
</evidence>
<feature type="domain" description="SAM-dependent MTase RsmB/NOP-type" evidence="10">
    <location>
        <begin position="30"/>
        <end position="312"/>
    </location>
</feature>
<evidence type="ECO:0000256" key="2">
    <source>
        <dbReference type="ARBA" id="ARBA00022490"/>
    </source>
</evidence>
<evidence type="ECO:0000256" key="6">
    <source>
        <dbReference type="ARBA" id="ARBA00022691"/>
    </source>
</evidence>
<evidence type="ECO:0000259" key="10">
    <source>
        <dbReference type="PROSITE" id="PS51686"/>
    </source>
</evidence>
<feature type="active site" description="Nucleophile" evidence="8 9">
    <location>
        <position position="248"/>
    </location>
</feature>
<dbReference type="Pfam" id="PF21150">
    <property type="entry name" value="YebU_pre-PUA_dom"/>
    <property type="match status" value="1"/>
</dbReference>
<dbReference type="InterPro" id="IPR001678">
    <property type="entry name" value="MeTrfase_RsmB-F_NOP2_dom"/>
</dbReference>
<dbReference type="FunFam" id="3.40.50.150:FF:000079">
    <property type="entry name" value="Ribosomal RNA small subunit methyltransferase F"/>
    <property type="match status" value="1"/>
</dbReference>
<dbReference type="InterPro" id="IPR027391">
    <property type="entry name" value="Nol1_Nop2_Fmu_2"/>
</dbReference>
<sequence>MSLSSRVTFPDPFLEQMRELLPDAADFDRFIAISQQPLRRSLRVNTLKISVADFLTLVAPYQWALTPIPWCEEGFWITRDDADKLPLGSTAEHLSGLFYIQEASSMLPVSALFAGCPQPETVMDVAAAPGSKTTQIAARMANSGAILANEYSASRVKVLHANLSRCGVSNTAMTHFDGRVFGAALPESFDAILLDAPCSGEGVIRKDADALRNWSLASTGEIAATQHDLIESAFHALKPGGTLVYSTCTLNRSENQQVIAWLQQAYPDCVEIEPLGDLFPGAEQAVTPEGFLHVFPQIFDSEGFFVARLRKLQSLERLPVPGYKVGKLPFFPVKRAVQKDIAEAAAKSGLGWNPETHTLWERDKEIWLFPAAIEPLLGKVRFSRIGLKLAETFTKGYRWQHEAVIALARPEAENRFELTPAEAEEWYRGRDIYPERDLPANELIVTCQHQPIGLAKRVGNRIKNNYPRELVRDGKLFSS</sequence>
<evidence type="ECO:0000256" key="3">
    <source>
        <dbReference type="ARBA" id="ARBA00022552"/>
    </source>
</evidence>
<dbReference type="EC" id="2.1.1.178" evidence="8"/>
<feature type="binding site" evidence="8 9">
    <location>
        <position position="195"/>
    </location>
    <ligand>
        <name>S-adenosyl-L-methionine</name>
        <dbReference type="ChEBI" id="CHEBI:59789"/>
    </ligand>
</feature>
<evidence type="ECO:0000313" key="11">
    <source>
        <dbReference type="EMBL" id="WLS77142.1"/>
    </source>
</evidence>
<proteinExistence type="inferred from homology"/>
<feature type="binding site" evidence="8 9">
    <location>
        <begin position="126"/>
        <end position="132"/>
    </location>
    <ligand>
        <name>S-adenosyl-L-methionine</name>
        <dbReference type="ChEBI" id="CHEBI:59789"/>
    </ligand>
</feature>
<dbReference type="HAMAP" id="MF_01579">
    <property type="entry name" value="16SrRNA_methyltr_F"/>
    <property type="match status" value="1"/>
</dbReference>
<evidence type="ECO:0000256" key="1">
    <source>
        <dbReference type="ARBA" id="ARBA00007494"/>
    </source>
</evidence>
<gene>
    <name evidence="8 11" type="primary">rsmF</name>
    <name evidence="11" type="ORF">Q3V30_11630</name>
</gene>
<dbReference type="PROSITE" id="PS01153">
    <property type="entry name" value="NOL1_NOP2_SUN"/>
    <property type="match status" value="1"/>
</dbReference>
<dbReference type="InterPro" id="IPR023545">
    <property type="entry name" value="rRNA_ssu_MeTfrase_F"/>
</dbReference>
<comment type="subcellular location">
    <subcellularLocation>
        <location evidence="8">Cytoplasm</location>
    </subcellularLocation>
</comment>
<dbReference type="EMBL" id="CP132353">
    <property type="protein sequence ID" value="WLS77142.1"/>
    <property type="molecule type" value="Genomic_DNA"/>
</dbReference>
<dbReference type="PRINTS" id="PR02008">
    <property type="entry name" value="RCMTFAMILY"/>
</dbReference>
<dbReference type="GO" id="GO:0009383">
    <property type="term" value="F:rRNA (cytosine-C5-)-methyltransferase activity"/>
    <property type="evidence" value="ECO:0007669"/>
    <property type="project" value="TreeGrafter"/>
</dbReference>
<dbReference type="InterPro" id="IPR011023">
    <property type="entry name" value="Nop2p"/>
</dbReference>
<feature type="binding site" evidence="8 9">
    <location>
        <position position="177"/>
    </location>
    <ligand>
        <name>S-adenosyl-L-methionine</name>
        <dbReference type="ChEBI" id="CHEBI:59789"/>
    </ligand>
</feature>
<protein>
    <recommendedName>
        <fullName evidence="8">Ribosomal RNA small subunit methyltransferase F</fullName>
        <ecNumber evidence="8">2.1.1.178</ecNumber>
    </recommendedName>
    <alternativeName>
        <fullName evidence="8">16S rRNA m5C1407 methyltransferase</fullName>
    </alternativeName>
    <alternativeName>
        <fullName evidence="8">rRNA (cytosine-C(5)-)-methyltransferase RsmF</fullName>
    </alternativeName>
</protein>
<dbReference type="GO" id="GO:0003723">
    <property type="term" value="F:RNA binding"/>
    <property type="evidence" value="ECO:0007669"/>
    <property type="project" value="UniProtKB-UniRule"/>
</dbReference>
<dbReference type="InterPro" id="IPR049560">
    <property type="entry name" value="MeTrfase_RsmB-F_NOP2_cat"/>
</dbReference>
<keyword evidence="6 8" id="KW-0949">S-adenosyl-L-methionine</keyword>
<keyword evidence="3 8" id="KW-0698">rRNA processing</keyword>
<keyword evidence="5 8" id="KW-0808">Transferase</keyword>
<evidence type="ECO:0000313" key="12">
    <source>
        <dbReference type="Proteomes" id="UP001228139"/>
    </source>
</evidence>
<dbReference type="InterPro" id="IPR029063">
    <property type="entry name" value="SAM-dependent_MTases_sf"/>
</dbReference>
<dbReference type="Proteomes" id="UP001228139">
    <property type="component" value="Chromosome"/>
</dbReference>
<dbReference type="RefSeq" id="WP_306205789.1">
    <property type="nucleotide sequence ID" value="NZ_CP132353.1"/>
</dbReference>
<reference evidence="11 12" key="1">
    <citation type="submission" date="2023-07" db="EMBL/GenBank/DDBJ databases">
        <title>Pathogenic bacteria of pear tree diseases.</title>
        <authorList>
            <person name="Zhang Z."/>
            <person name="He L."/>
            <person name="Huang R."/>
        </authorList>
    </citation>
    <scope>NUCLEOTIDE SEQUENCE [LARGE SCALE GENOMIC DNA]</scope>
    <source>
        <strain evidence="11 12">DE2</strain>
    </source>
</reference>